<evidence type="ECO:0000259" key="2">
    <source>
        <dbReference type="PROSITE" id="PS50110"/>
    </source>
</evidence>
<dbReference type="InterPro" id="IPR011006">
    <property type="entry name" value="CheY-like_superfamily"/>
</dbReference>
<dbReference type="SMART" id="SM00448">
    <property type="entry name" value="REC"/>
    <property type="match status" value="1"/>
</dbReference>
<dbReference type="KEGG" id="bcoh:BC6307_09895"/>
<dbReference type="SUPFAM" id="SSF52172">
    <property type="entry name" value="CheY-like"/>
    <property type="match status" value="1"/>
</dbReference>
<dbReference type="PANTHER" id="PTHR47233:SF3">
    <property type="entry name" value="CHEMOTAXIS PROTEIN CHEV"/>
    <property type="match status" value="1"/>
</dbReference>
<dbReference type="Proteomes" id="UP000215224">
    <property type="component" value="Chromosome"/>
</dbReference>
<feature type="domain" description="CheW-like" evidence="3">
    <location>
        <begin position="15"/>
        <end position="154"/>
    </location>
</feature>
<dbReference type="PROSITE" id="PS50851">
    <property type="entry name" value="CHEW"/>
    <property type="match status" value="1"/>
</dbReference>
<dbReference type="PROSITE" id="PS50110">
    <property type="entry name" value="RESPONSE_REGULATORY"/>
    <property type="match status" value="1"/>
</dbReference>
<dbReference type="Pfam" id="PF00072">
    <property type="entry name" value="Response_reg"/>
    <property type="match status" value="1"/>
</dbReference>
<feature type="domain" description="Response regulatory" evidence="2">
    <location>
        <begin position="171"/>
        <end position="294"/>
    </location>
</feature>
<gene>
    <name evidence="4" type="ORF">BC6307_09895</name>
</gene>
<organism evidence="4 5">
    <name type="scientific">Sutcliffiella cohnii</name>
    <dbReference type="NCBI Taxonomy" id="33932"/>
    <lineage>
        <taxon>Bacteria</taxon>
        <taxon>Bacillati</taxon>
        <taxon>Bacillota</taxon>
        <taxon>Bacilli</taxon>
        <taxon>Bacillales</taxon>
        <taxon>Bacillaceae</taxon>
        <taxon>Sutcliffiella</taxon>
    </lineage>
</organism>
<feature type="modified residue" description="4-aspartylphosphate" evidence="1">
    <location>
        <position position="227"/>
    </location>
</feature>
<evidence type="ECO:0000256" key="1">
    <source>
        <dbReference type="PROSITE-ProRule" id="PRU00169"/>
    </source>
</evidence>
<evidence type="ECO:0000313" key="5">
    <source>
        <dbReference type="Proteomes" id="UP000215224"/>
    </source>
</evidence>
<keyword evidence="5" id="KW-1185">Reference proteome</keyword>
<dbReference type="InterPro" id="IPR001789">
    <property type="entry name" value="Sig_transdc_resp-reg_receiver"/>
</dbReference>
<proteinExistence type="predicted"/>
<dbReference type="Gene3D" id="3.40.50.2300">
    <property type="match status" value="1"/>
</dbReference>
<name>A0A223KQ09_9BACI</name>
<accession>A0A223KQ09</accession>
<dbReference type="Gene3D" id="2.30.30.40">
    <property type="entry name" value="SH3 Domains"/>
    <property type="match status" value="1"/>
</dbReference>
<dbReference type="PANTHER" id="PTHR47233">
    <property type="entry name" value="CHEMOTAXIS PROTEIN CHEV"/>
    <property type="match status" value="1"/>
</dbReference>
<keyword evidence="1" id="KW-0597">Phosphoprotein</keyword>
<evidence type="ECO:0000259" key="3">
    <source>
        <dbReference type="PROSITE" id="PS50851"/>
    </source>
</evidence>
<dbReference type="Gene3D" id="2.40.50.180">
    <property type="entry name" value="CheA-289, Domain 4"/>
    <property type="match status" value="1"/>
</dbReference>
<dbReference type="InterPro" id="IPR036061">
    <property type="entry name" value="CheW-like_dom_sf"/>
</dbReference>
<reference evidence="4 5" key="1">
    <citation type="submission" date="2016-12" db="EMBL/GenBank/DDBJ databases">
        <title>The whole genome sequencing and assembly of Bacillus cohnii DSM 6307T strain.</title>
        <authorList>
            <person name="Lee Y.-J."/>
            <person name="Yi H."/>
            <person name="Bahn Y.-S."/>
            <person name="Kim J.F."/>
            <person name="Lee D.-W."/>
        </authorList>
    </citation>
    <scope>NUCLEOTIDE SEQUENCE [LARGE SCALE GENOMIC DNA]</scope>
    <source>
        <strain evidence="4 5">DSM 6307</strain>
    </source>
</reference>
<dbReference type="PIRSF" id="PIRSF002867">
    <property type="entry name" value="CheV"/>
    <property type="match status" value="1"/>
</dbReference>
<dbReference type="Pfam" id="PF01584">
    <property type="entry name" value="CheW"/>
    <property type="match status" value="1"/>
</dbReference>
<dbReference type="GO" id="GO:0000160">
    <property type="term" value="P:phosphorelay signal transduction system"/>
    <property type="evidence" value="ECO:0007669"/>
    <property type="project" value="InterPro"/>
</dbReference>
<dbReference type="STRING" id="1314751.GCA_001591425_01296"/>
<dbReference type="InterPro" id="IPR024181">
    <property type="entry name" value="Chemotax_regulator_CheV"/>
</dbReference>
<dbReference type="InterPro" id="IPR002545">
    <property type="entry name" value="CheW-lke_dom"/>
</dbReference>
<protein>
    <submittedName>
        <fullName evidence="4">Chemotaxis protein CheV</fullName>
    </submittedName>
</protein>
<dbReference type="GO" id="GO:0006935">
    <property type="term" value="P:chemotaxis"/>
    <property type="evidence" value="ECO:0007669"/>
    <property type="project" value="InterPro"/>
</dbReference>
<sequence>MEWKQEVIEERKTNEVEILQFTLDNTDFGINVLKVREIILPSTVTKIPHSHQHVEGIIELRGEVLPVINLRVALGMDPNIEKNEEKFIIAEFNSMKVVMRVDHVSRINRFSWDRMEKPESIRDGLDLYVTSVLKLEEKMVLILDVEKILYEIYPNLGVPTIQHNVERANKKVVIVEDSPMLRQLLQETLLEAGYENLILFENGQDALTYLQSAVKEGNEQIDVMITDIEMPLIDGLTLTKIVKEDSDLKEITVIIFSSLITDQLRHKGEKVGADDQISKPQLSQLIDTLDKHASLQKS</sequence>
<dbReference type="RefSeq" id="WP_066413658.1">
    <property type="nucleotide sequence ID" value="NZ_CP018866.1"/>
</dbReference>
<dbReference type="AlphaFoldDB" id="A0A223KQ09"/>
<dbReference type="SMART" id="SM00260">
    <property type="entry name" value="CheW"/>
    <property type="match status" value="1"/>
</dbReference>
<dbReference type="SUPFAM" id="SSF50341">
    <property type="entry name" value="CheW-like"/>
    <property type="match status" value="1"/>
</dbReference>
<dbReference type="EMBL" id="CP018866">
    <property type="protein sequence ID" value="AST91572.1"/>
    <property type="molecule type" value="Genomic_DNA"/>
</dbReference>
<evidence type="ECO:0000313" key="4">
    <source>
        <dbReference type="EMBL" id="AST91572.1"/>
    </source>
</evidence>